<dbReference type="RefSeq" id="WP_158104108.1">
    <property type="nucleotide sequence ID" value="NZ_FNUJ01000002.1"/>
</dbReference>
<dbReference type="InterPro" id="IPR045544">
    <property type="entry name" value="TCAD9"/>
</dbReference>
<reference evidence="3" key="1">
    <citation type="submission" date="2016-10" db="EMBL/GenBank/DDBJ databases">
        <authorList>
            <person name="Varghese N."/>
            <person name="Submissions S."/>
        </authorList>
    </citation>
    <scope>NUCLEOTIDE SEQUENCE [LARGE SCALE GENOMIC DNA]</scope>
    <source>
        <strain evidence="3">DSM 44654</strain>
    </source>
</reference>
<accession>A0A1H5QFW5</accession>
<dbReference type="OrthoDB" id="8172529at2"/>
<dbReference type="Proteomes" id="UP000198878">
    <property type="component" value="Unassembled WGS sequence"/>
</dbReference>
<dbReference type="GO" id="GO:0016740">
    <property type="term" value="F:transferase activity"/>
    <property type="evidence" value="ECO:0007669"/>
    <property type="project" value="UniProtKB-KW"/>
</dbReference>
<keyword evidence="2" id="KW-0808">Transferase</keyword>
<protein>
    <submittedName>
        <fullName evidence="2">Phosphotransferase enzyme family protein</fullName>
    </submittedName>
</protein>
<organism evidence="2 3">
    <name type="scientific">Amycolatopsis pretoriensis</name>
    <dbReference type="NCBI Taxonomy" id="218821"/>
    <lineage>
        <taxon>Bacteria</taxon>
        <taxon>Bacillati</taxon>
        <taxon>Actinomycetota</taxon>
        <taxon>Actinomycetes</taxon>
        <taxon>Pseudonocardiales</taxon>
        <taxon>Pseudonocardiaceae</taxon>
        <taxon>Amycolatopsis</taxon>
    </lineage>
</organism>
<gene>
    <name evidence="2" type="ORF">SAMN05421837_102632</name>
</gene>
<dbReference type="Pfam" id="PF19974">
    <property type="entry name" value="TCAD9"/>
    <property type="match status" value="2"/>
</dbReference>
<sequence length="855" mass="95430">MDLRFERPEHKAELDNVLGPGIIEELLIKSFPGRTALHIRQLTPGLSGAAVLQVRPEKDDAQHPCVAKVGHSRDIRGEYERWQQFVQPYLSHGQMPDVMSPPVEAENGYAALVYKFYAANTLTEKLRGQANGKNSGAIAATLEQLFRILQIWHRSKRATYLDLITEEYPLSLEALDQFELTCRRFDLDPGGHVRAIWTEPAETLRQARAHLEATSHGDLHANNVLVGPGDELGIIDFLYTGKHHFLRDYSTFEADLVLRVLCPEELPGDALSELWDSLVPFYASPFAERADDLPYTEGPHQVIRNAVRTLRAAVWRRAERDVDEIPGYYLGLVRRMLRMSSRADGDLTEGQRRLGCRIVLTLATTLSELTGDSQSEGESTEVAALAAGVAADRQERSILDLESEAEVASGRLSVLWQPPGPSSAEIGLTDIASELRQLLPRHRRSLSVTFDRLIDAYPDPVGEEELYRVALKDLSKPLIEEINQRLVKLHTNRLPEFRVIQVVTPDQRPAWRISALDITTLLSRTPHDISIMEPVLRAAWSLYDAGSYTESLDLFLRVAGEISDGSLHLTRSELAVFFYYFSKCLLKLNMYSALVSCVEGPYRAFSDALCPQLETERLQIAGVLYRQQGVLTAAQACLDSAVEKLRLAAESASSPLAWRSLADACVLSAHPRLDAAVQSGGHLAGEIMLRDAESMHKQAREAFERYWSETGQPTHYEGRLAGTDAYLTVARSVVDHAGLEQADWRHATAQARRGFEPESERKPVGIVSGKAAFAAVKLAWARWELARDRSATSAAQAHLTEAAEVLQTVFQQPHNKVELGRRFEYRKLIALRRSVERLQEDLGADVDPDALTPII</sequence>
<dbReference type="SUPFAM" id="SSF56112">
    <property type="entry name" value="Protein kinase-like (PK-like)"/>
    <property type="match status" value="1"/>
</dbReference>
<feature type="domain" description="Ternary complex associated" evidence="1">
    <location>
        <begin position="37"/>
        <end position="159"/>
    </location>
</feature>
<keyword evidence="3" id="KW-1185">Reference proteome</keyword>
<name>A0A1H5QFW5_9PSEU</name>
<evidence type="ECO:0000259" key="1">
    <source>
        <dbReference type="Pfam" id="PF19974"/>
    </source>
</evidence>
<evidence type="ECO:0000313" key="2">
    <source>
        <dbReference type="EMBL" id="SEF24258.1"/>
    </source>
</evidence>
<proteinExistence type="predicted"/>
<dbReference type="AlphaFoldDB" id="A0A1H5QFW5"/>
<evidence type="ECO:0000313" key="3">
    <source>
        <dbReference type="Proteomes" id="UP000198878"/>
    </source>
</evidence>
<dbReference type="InterPro" id="IPR011009">
    <property type="entry name" value="Kinase-like_dom_sf"/>
</dbReference>
<dbReference type="EMBL" id="FNUJ01000002">
    <property type="protein sequence ID" value="SEF24258.1"/>
    <property type="molecule type" value="Genomic_DNA"/>
</dbReference>
<dbReference type="STRING" id="218821.SAMN05421837_102632"/>
<feature type="domain" description="Ternary complex associated" evidence="1">
    <location>
        <begin position="206"/>
        <end position="317"/>
    </location>
</feature>